<dbReference type="InterPro" id="IPR001341">
    <property type="entry name" value="Asp_kinase"/>
</dbReference>
<dbReference type="SUPFAM" id="SSF55021">
    <property type="entry name" value="ACT-like"/>
    <property type="match status" value="2"/>
</dbReference>
<dbReference type="OrthoDB" id="4323675at2759"/>
<evidence type="ECO:0000256" key="4">
    <source>
        <dbReference type="ARBA" id="ARBA00005139"/>
    </source>
</evidence>
<dbReference type="GO" id="GO:0009090">
    <property type="term" value="P:homoserine biosynthetic process"/>
    <property type="evidence" value="ECO:0000318"/>
    <property type="project" value="GO_Central"/>
</dbReference>
<evidence type="ECO:0000256" key="10">
    <source>
        <dbReference type="ARBA" id="ARBA00022679"/>
    </source>
</evidence>
<dbReference type="GO" id="GO:0009507">
    <property type="term" value="C:chloroplast"/>
    <property type="evidence" value="ECO:0007669"/>
    <property type="project" value="UniProtKB-SubCell"/>
</dbReference>
<dbReference type="FunFam" id="3.40.1160.10:FF:000012">
    <property type="entry name" value="Aspartokinase"/>
    <property type="match status" value="1"/>
</dbReference>
<dbReference type="PANTHER" id="PTHR21499:SF59">
    <property type="entry name" value="ASPARTOKINASE"/>
    <property type="match status" value="1"/>
</dbReference>
<name>A0A0K9Q399_ZOSMR</name>
<dbReference type="Gene3D" id="1.20.120.1320">
    <property type="entry name" value="Aspartokinase, catalytic domain"/>
    <property type="match status" value="1"/>
</dbReference>
<dbReference type="FunFam" id="1.20.120.1320:FF:000001">
    <property type="entry name" value="Aspartokinase"/>
    <property type="match status" value="1"/>
</dbReference>
<evidence type="ECO:0000256" key="17">
    <source>
        <dbReference type="ARBA" id="ARBA00047872"/>
    </source>
</evidence>
<keyword evidence="22" id="KW-1185">Reference proteome</keyword>
<dbReference type="InterPro" id="IPR036393">
    <property type="entry name" value="AceGlu_kinase-like_sf"/>
</dbReference>
<dbReference type="UniPathway" id="UPA00051">
    <property type="reaction ID" value="UER00462"/>
</dbReference>
<keyword evidence="11" id="KW-0791">Threonine biosynthesis</keyword>
<dbReference type="Proteomes" id="UP000036987">
    <property type="component" value="Unassembled WGS sequence"/>
</dbReference>
<dbReference type="NCBIfam" id="TIGR00657">
    <property type="entry name" value="asp_kinases"/>
    <property type="match status" value="1"/>
</dbReference>
<dbReference type="FunFam" id="3.30.70.260:FF:000016">
    <property type="entry name" value="Aspartokinase"/>
    <property type="match status" value="1"/>
</dbReference>
<comment type="function">
    <text evidence="18">Involved in the first step of essential amino acids lysine, threonine, methionine and isoleucine synthesis via the aspartate-family pathway.</text>
</comment>
<organism evidence="21 22">
    <name type="scientific">Zostera marina</name>
    <name type="common">Eelgrass</name>
    <dbReference type="NCBI Taxonomy" id="29655"/>
    <lineage>
        <taxon>Eukaryota</taxon>
        <taxon>Viridiplantae</taxon>
        <taxon>Streptophyta</taxon>
        <taxon>Embryophyta</taxon>
        <taxon>Tracheophyta</taxon>
        <taxon>Spermatophyta</taxon>
        <taxon>Magnoliopsida</taxon>
        <taxon>Liliopsida</taxon>
        <taxon>Zosteraceae</taxon>
        <taxon>Zostera</taxon>
    </lineage>
</organism>
<keyword evidence="8 19" id="KW-0028">Amino-acid biosynthesis</keyword>
<keyword evidence="14 21" id="KW-0418">Kinase</keyword>
<evidence type="ECO:0000256" key="1">
    <source>
        <dbReference type="ARBA" id="ARBA00004229"/>
    </source>
</evidence>
<dbReference type="Pfam" id="PF00696">
    <property type="entry name" value="AA_kinase"/>
    <property type="match status" value="1"/>
</dbReference>
<comment type="subcellular location">
    <subcellularLocation>
        <location evidence="1">Plastid</location>
        <location evidence="1">Chloroplast</location>
    </subcellularLocation>
</comment>
<keyword evidence="10" id="KW-0808">Transferase</keyword>
<dbReference type="OMA" id="DNINIMM"/>
<comment type="pathway">
    <text evidence="2 19">Amino-acid biosynthesis; L-lysine biosynthesis via DAP pathway; (S)-tetrahydrodipicolinate from L-aspartate: step 1/4.</text>
</comment>
<evidence type="ECO:0000313" key="22">
    <source>
        <dbReference type="Proteomes" id="UP000036987"/>
    </source>
</evidence>
<comment type="caution">
    <text evidence="21">The sequence shown here is derived from an EMBL/GenBank/DDBJ whole genome shotgun (WGS) entry which is preliminary data.</text>
</comment>
<comment type="catalytic activity">
    <reaction evidence="17">
        <text>L-aspartate + ATP = 4-phospho-L-aspartate + ADP</text>
        <dbReference type="Rhea" id="RHEA:23776"/>
        <dbReference type="ChEBI" id="CHEBI:29991"/>
        <dbReference type="ChEBI" id="CHEBI:30616"/>
        <dbReference type="ChEBI" id="CHEBI:57535"/>
        <dbReference type="ChEBI" id="CHEBI:456216"/>
        <dbReference type="EC" id="2.7.2.4"/>
    </reaction>
</comment>
<evidence type="ECO:0000256" key="2">
    <source>
        <dbReference type="ARBA" id="ARBA00004766"/>
    </source>
</evidence>
<gene>
    <name evidence="21" type="ORF">ZOSMA_11G00180</name>
</gene>
<dbReference type="PROSITE" id="PS51671">
    <property type="entry name" value="ACT"/>
    <property type="match status" value="1"/>
</dbReference>
<evidence type="ECO:0000256" key="5">
    <source>
        <dbReference type="ARBA" id="ARBA00010122"/>
    </source>
</evidence>
<dbReference type="FunFam" id="3.30.70.260:FF:000020">
    <property type="entry name" value="Aspartokinase 1"/>
    <property type="match status" value="1"/>
</dbReference>
<keyword evidence="12" id="KW-0677">Repeat</keyword>
<dbReference type="UniPathway" id="UPA00034">
    <property type="reaction ID" value="UER00015"/>
</dbReference>
<evidence type="ECO:0000256" key="12">
    <source>
        <dbReference type="ARBA" id="ARBA00022737"/>
    </source>
</evidence>
<dbReference type="EC" id="2.7.2.4" evidence="6"/>
<dbReference type="GO" id="GO:0005829">
    <property type="term" value="C:cytosol"/>
    <property type="evidence" value="ECO:0000318"/>
    <property type="project" value="GO_Central"/>
</dbReference>
<dbReference type="EMBL" id="LFYR01000216">
    <property type="protein sequence ID" value="KMZ74997.1"/>
    <property type="molecule type" value="Genomic_DNA"/>
</dbReference>
<dbReference type="Gene3D" id="3.30.70.260">
    <property type="match status" value="2"/>
</dbReference>
<dbReference type="GO" id="GO:0005524">
    <property type="term" value="F:ATP binding"/>
    <property type="evidence" value="ECO:0007669"/>
    <property type="project" value="UniProtKB-KW"/>
</dbReference>
<evidence type="ECO:0000256" key="18">
    <source>
        <dbReference type="ARBA" id="ARBA00056387"/>
    </source>
</evidence>
<keyword evidence="13" id="KW-0547">Nucleotide-binding</keyword>
<evidence type="ECO:0000256" key="16">
    <source>
        <dbReference type="ARBA" id="ARBA00022946"/>
    </source>
</evidence>
<keyword evidence="7" id="KW-0150">Chloroplast</keyword>
<evidence type="ECO:0000259" key="20">
    <source>
        <dbReference type="PROSITE" id="PS51671"/>
    </source>
</evidence>
<evidence type="ECO:0000256" key="13">
    <source>
        <dbReference type="ARBA" id="ARBA00022741"/>
    </source>
</evidence>
<protein>
    <recommendedName>
        <fullName evidence="6">aspartate kinase</fullName>
        <ecNumber evidence="6">2.7.2.4</ecNumber>
    </recommendedName>
</protein>
<keyword evidence="9" id="KW-0934">Plastid</keyword>
<dbReference type="GO" id="GO:0004072">
    <property type="term" value="F:aspartate kinase activity"/>
    <property type="evidence" value="ECO:0000318"/>
    <property type="project" value="GO_Central"/>
</dbReference>
<evidence type="ECO:0000256" key="14">
    <source>
        <dbReference type="ARBA" id="ARBA00022777"/>
    </source>
</evidence>
<dbReference type="SUPFAM" id="SSF53633">
    <property type="entry name" value="Carbamate kinase-like"/>
    <property type="match status" value="1"/>
</dbReference>
<dbReference type="STRING" id="29655.A0A0K9Q399"/>
<dbReference type="InterPro" id="IPR045865">
    <property type="entry name" value="ACT-like_dom_sf"/>
</dbReference>
<keyword evidence="16" id="KW-0809">Transit peptide</keyword>
<evidence type="ECO:0000313" key="21">
    <source>
        <dbReference type="EMBL" id="KMZ74997.1"/>
    </source>
</evidence>
<evidence type="ECO:0000256" key="3">
    <source>
        <dbReference type="ARBA" id="ARBA00004986"/>
    </source>
</evidence>
<dbReference type="InterPro" id="IPR042199">
    <property type="entry name" value="AsparK_Bifunc_asparK/hSer_DH"/>
</dbReference>
<evidence type="ECO:0000256" key="15">
    <source>
        <dbReference type="ARBA" id="ARBA00022840"/>
    </source>
</evidence>
<keyword evidence="15" id="KW-0067">ATP-binding</keyword>
<evidence type="ECO:0000256" key="19">
    <source>
        <dbReference type="RuleBase" id="RU004249"/>
    </source>
</evidence>
<comment type="pathway">
    <text evidence="3 19">Amino-acid biosynthesis; L-methionine biosynthesis via de novo pathway; L-homoserine from L-aspartate: step 1/3.</text>
</comment>
<dbReference type="InterPro" id="IPR001048">
    <property type="entry name" value="Asp/Glu/Uridylate_kinase"/>
</dbReference>
<dbReference type="UniPathway" id="UPA00050">
    <property type="reaction ID" value="UER00461"/>
</dbReference>
<dbReference type="AlphaFoldDB" id="A0A0K9Q399"/>
<proteinExistence type="inferred from homology"/>
<dbReference type="InterPro" id="IPR018042">
    <property type="entry name" value="Aspartate_kinase_CS"/>
</dbReference>
<evidence type="ECO:0000256" key="7">
    <source>
        <dbReference type="ARBA" id="ARBA00022528"/>
    </source>
</evidence>
<sequence length="572" mass="63004">MATAAVAAVGSSQYVIRARSTVEKQSWLDFAASFSIPRRRAVGFGKSVKNDVVGERKGFKIHCELRRPVVSSRNNGALEECAYEVERSKLSVVMKFGGSSLASAARMREVAELILGFSEERPVIVLSAMGKTTNKLLLAGEKAVCCGVSNILEIDELEFIKELHLRTADELEVDRLIISKWLDGLEQLLQGIAMIKEMTPRTRDYLVSFGECMSTTIFAAYLNKIGIKARQYNAFEIGFVTTDDHTNADILEATYPAVSKRLNEDWFADPAIPIVTGFLGKGWKSCAITTLGRGGSDLTATTIGKALGLREIQVWKDVDGVLTCDPNIHPKAKSVPHLTFDEAAELAYFGAQVLHPQSMRPARESDVPVRVKNSYNREAPGTLITKSRDMSKALLTSIVVKPNITMLDIVSTRMLGQFGFLAKVFSIFEDLGISVDSVATSEVSISLTLDPSKFWSRELIQQELDHVVEELEKIAVVQLLKNRAIISLIGNVQRSSLILEKAFNVLQKNGINVQMISQGASKVNISLVVHDKEANQCVRTLHEAFFENGFLNEIDEAEIFDMAAALPISDLN</sequence>
<dbReference type="PANTHER" id="PTHR21499">
    <property type="entry name" value="ASPARTATE KINASE"/>
    <property type="match status" value="1"/>
</dbReference>
<evidence type="ECO:0000256" key="8">
    <source>
        <dbReference type="ARBA" id="ARBA00022605"/>
    </source>
</evidence>
<dbReference type="InterPro" id="IPR002912">
    <property type="entry name" value="ACT_dom"/>
</dbReference>
<dbReference type="Gene3D" id="3.40.1160.10">
    <property type="entry name" value="Acetylglutamate kinase-like"/>
    <property type="match status" value="1"/>
</dbReference>
<accession>A0A0K9Q399</accession>
<dbReference type="GO" id="GO:0009089">
    <property type="term" value="P:lysine biosynthetic process via diaminopimelate"/>
    <property type="evidence" value="ECO:0007669"/>
    <property type="project" value="UniProtKB-UniPathway"/>
</dbReference>
<evidence type="ECO:0000256" key="6">
    <source>
        <dbReference type="ARBA" id="ARBA00013059"/>
    </source>
</evidence>
<feature type="domain" description="ACT" evidence="20">
    <location>
        <begin position="409"/>
        <end position="487"/>
    </location>
</feature>
<dbReference type="GO" id="GO:0009088">
    <property type="term" value="P:threonine biosynthetic process"/>
    <property type="evidence" value="ECO:0007669"/>
    <property type="project" value="UniProtKB-UniPathway"/>
</dbReference>
<reference evidence="22" key="1">
    <citation type="journal article" date="2016" name="Nature">
        <title>The genome of the seagrass Zostera marina reveals angiosperm adaptation to the sea.</title>
        <authorList>
            <person name="Olsen J.L."/>
            <person name="Rouze P."/>
            <person name="Verhelst B."/>
            <person name="Lin Y.-C."/>
            <person name="Bayer T."/>
            <person name="Collen J."/>
            <person name="Dattolo E."/>
            <person name="De Paoli E."/>
            <person name="Dittami S."/>
            <person name="Maumus F."/>
            <person name="Michel G."/>
            <person name="Kersting A."/>
            <person name="Lauritano C."/>
            <person name="Lohaus R."/>
            <person name="Toepel M."/>
            <person name="Tonon T."/>
            <person name="Vanneste K."/>
            <person name="Amirebrahimi M."/>
            <person name="Brakel J."/>
            <person name="Bostroem C."/>
            <person name="Chovatia M."/>
            <person name="Grimwood J."/>
            <person name="Jenkins J.W."/>
            <person name="Jueterbock A."/>
            <person name="Mraz A."/>
            <person name="Stam W.T."/>
            <person name="Tice H."/>
            <person name="Bornberg-Bauer E."/>
            <person name="Green P.J."/>
            <person name="Pearson G.A."/>
            <person name="Procaccini G."/>
            <person name="Duarte C.M."/>
            <person name="Schmutz J."/>
            <person name="Reusch T.B.H."/>
            <person name="Van de Peer Y."/>
        </authorList>
    </citation>
    <scope>NUCLEOTIDE SEQUENCE [LARGE SCALE GENOMIC DNA]</scope>
    <source>
        <strain evidence="22">cv. Finnish</strain>
    </source>
</reference>
<dbReference type="InterPro" id="IPR054352">
    <property type="entry name" value="ACT_Aspartokinase"/>
</dbReference>
<comment type="pathway">
    <text evidence="4 19">Amino-acid biosynthesis; L-threonine biosynthesis; L-threonine from L-aspartate: step 1/5.</text>
</comment>
<dbReference type="PROSITE" id="PS00324">
    <property type="entry name" value="ASPARTOKINASE"/>
    <property type="match status" value="1"/>
</dbReference>
<comment type="similarity">
    <text evidence="5">Belongs to the aspartokinase family.</text>
</comment>
<evidence type="ECO:0000256" key="11">
    <source>
        <dbReference type="ARBA" id="ARBA00022697"/>
    </source>
</evidence>
<dbReference type="Pfam" id="PF22468">
    <property type="entry name" value="ACT_9"/>
    <property type="match status" value="1"/>
</dbReference>
<evidence type="ECO:0000256" key="9">
    <source>
        <dbReference type="ARBA" id="ARBA00022640"/>
    </source>
</evidence>